<evidence type="ECO:0000256" key="6">
    <source>
        <dbReference type="ARBA" id="ARBA00022853"/>
    </source>
</evidence>
<comment type="catalytic activity">
    <reaction evidence="8">
        <text>L-lysyl(4)-[histone H3] + 3 S-adenosyl-L-methionine = N(6),N(6),N(6)-trimethyl-L-lysyl(4)-[histone H3] + 3 S-adenosyl-L-homocysteine + 3 H(+)</text>
        <dbReference type="Rhea" id="RHEA:60260"/>
        <dbReference type="Rhea" id="RHEA-COMP:15537"/>
        <dbReference type="Rhea" id="RHEA-COMP:15547"/>
        <dbReference type="ChEBI" id="CHEBI:15378"/>
        <dbReference type="ChEBI" id="CHEBI:29969"/>
        <dbReference type="ChEBI" id="CHEBI:57856"/>
        <dbReference type="ChEBI" id="CHEBI:59789"/>
        <dbReference type="ChEBI" id="CHEBI:61961"/>
        <dbReference type="EC" id="2.1.1.354"/>
    </reaction>
</comment>
<keyword evidence="6" id="KW-0156">Chromatin regulator</keyword>
<dbReference type="PANTHER" id="PTHR45814">
    <property type="entry name" value="HISTONE-LYSINE N-METHYLTRANSFERASE SETD1"/>
    <property type="match status" value="1"/>
</dbReference>
<gene>
    <name evidence="14" type="ORF">BRADI_3g13435v3</name>
</gene>
<dbReference type="EC" id="2.1.1.354" evidence="2"/>
<keyword evidence="16" id="KW-1185">Reference proteome</keyword>
<dbReference type="GO" id="GO:0032259">
    <property type="term" value="P:methylation"/>
    <property type="evidence" value="ECO:0007669"/>
    <property type="project" value="UniProtKB-KW"/>
</dbReference>
<dbReference type="Proteomes" id="UP000008810">
    <property type="component" value="Chromosome 3"/>
</dbReference>
<evidence type="ECO:0000256" key="4">
    <source>
        <dbReference type="ARBA" id="ARBA00022679"/>
    </source>
</evidence>
<reference evidence="14 15" key="1">
    <citation type="journal article" date="2010" name="Nature">
        <title>Genome sequencing and analysis of the model grass Brachypodium distachyon.</title>
        <authorList>
            <consortium name="International Brachypodium Initiative"/>
        </authorList>
    </citation>
    <scope>NUCLEOTIDE SEQUENCE [LARGE SCALE GENOMIC DNA]</scope>
    <source>
        <strain evidence="14 15">Bd21</strain>
    </source>
</reference>
<dbReference type="PROSITE" id="PS50868">
    <property type="entry name" value="POST_SET"/>
    <property type="match status" value="1"/>
</dbReference>
<evidence type="ECO:0000313" key="16">
    <source>
        <dbReference type="Proteomes" id="UP000008810"/>
    </source>
</evidence>
<dbReference type="Pfam" id="PF00856">
    <property type="entry name" value="SET"/>
    <property type="match status" value="1"/>
</dbReference>
<comment type="catalytic activity">
    <reaction evidence="10">
        <text>N(6),N(6)-dimethyl-L-lysyl(4)-[histone H3] + S-adenosyl-L-methionine = N(6),N(6),N(6)-trimethyl-L-lysyl(4)-[histone H3] + S-adenosyl-L-homocysteine + H(+)</text>
        <dbReference type="Rhea" id="RHEA:60272"/>
        <dbReference type="Rhea" id="RHEA-COMP:15537"/>
        <dbReference type="Rhea" id="RHEA-COMP:15540"/>
        <dbReference type="ChEBI" id="CHEBI:15378"/>
        <dbReference type="ChEBI" id="CHEBI:57856"/>
        <dbReference type="ChEBI" id="CHEBI:59789"/>
        <dbReference type="ChEBI" id="CHEBI:61961"/>
        <dbReference type="ChEBI" id="CHEBI:61976"/>
    </reaction>
</comment>
<name>A0A2K2CWV8_BRADI</name>
<keyword evidence="3" id="KW-0489">Methyltransferase</keyword>
<dbReference type="Gramene" id="PNT66512">
    <property type="protein sequence ID" value="PNT66512"/>
    <property type="gene ID" value="BRADI_3g13435v3"/>
</dbReference>
<dbReference type="PROSITE" id="PS50280">
    <property type="entry name" value="SET"/>
    <property type="match status" value="1"/>
</dbReference>
<dbReference type="InterPro" id="IPR003616">
    <property type="entry name" value="Post-SET_dom"/>
</dbReference>
<dbReference type="EMBL" id="CM000882">
    <property type="protein sequence ID" value="PNT66511.1"/>
    <property type="molecule type" value="Genomic_DNA"/>
</dbReference>
<evidence type="ECO:0000259" key="13">
    <source>
        <dbReference type="PROSITE" id="PS50868"/>
    </source>
</evidence>
<evidence type="ECO:0000313" key="14">
    <source>
        <dbReference type="EMBL" id="PNT66512.1"/>
    </source>
</evidence>
<evidence type="ECO:0000259" key="12">
    <source>
        <dbReference type="PROSITE" id="PS50280"/>
    </source>
</evidence>
<reference evidence="15" key="3">
    <citation type="submission" date="2018-08" db="UniProtKB">
        <authorList>
            <consortium name="EnsemblPlants"/>
        </authorList>
    </citation>
    <scope>IDENTIFICATION</scope>
    <source>
        <strain evidence="15">cv. Bd21</strain>
    </source>
</reference>
<evidence type="ECO:0000256" key="8">
    <source>
        <dbReference type="ARBA" id="ARBA00047571"/>
    </source>
</evidence>
<dbReference type="SMART" id="SM00508">
    <property type="entry name" value="PostSET"/>
    <property type="match status" value="1"/>
</dbReference>
<evidence type="ECO:0000256" key="1">
    <source>
        <dbReference type="ARBA" id="ARBA00004123"/>
    </source>
</evidence>
<feature type="non-terminal residue" evidence="14">
    <location>
        <position position="1"/>
    </location>
</feature>
<keyword evidence="4" id="KW-0808">Transferase</keyword>
<keyword evidence="7" id="KW-0539">Nucleus</keyword>
<dbReference type="SMART" id="SM00317">
    <property type="entry name" value="SET"/>
    <property type="match status" value="1"/>
</dbReference>
<evidence type="ECO:0000256" key="9">
    <source>
        <dbReference type="ARBA" id="ARBA00047583"/>
    </source>
</evidence>
<accession>A0A2K2CWV8</accession>
<evidence type="ECO:0000256" key="5">
    <source>
        <dbReference type="ARBA" id="ARBA00022691"/>
    </source>
</evidence>
<feature type="compositionally biased region" description="Low complexity" evidence="11">
    <location>
        <begin position="47"/>
        <end position="65"/>
    </location>
</feature>
<dbReference type="CDD" id="cd10518">
    <property type="entry name" value="SET_SETD1-like"/>
    <property type="match status" value="1"/>
</dbReference>
<dbReference type="InterPro" id="IPR046341">
    <property type="entry name" value="SET_dom_sf"/>
</dbReference>
<dbReference type="Gramene" id="PNT66511">
    <property type="protein sequence ID" value="PNT66511"/>
    <property type="gene ID" value="BRADI_3g13435v3"/>
</dbReference>
<feature type="domain" description="Post-SET" evidence="13">
    <location>
        <begin position="517"/>
        <end position="533"/>
    </location>
</feature>
<feature type="compositionally biased region" description="Basic and acidic residues" evidence="11">
    <location>
        <begin position="197"/>
        <end position="211"/>
    </location>
</feature>
<comment type="subcellular location">
    <subcellularLocation>
        <location evidence="1">Nucleus</location>
    </subcellularLocation>
</comment>
<dbReference type="EMBL" id="CM000882">
    <property type="protein sequence ID" value="PNT66512.1"/>
    <property type="molecule type" value="Genomic_DNA"/>
</dbReference>
<protein>
    <recommendedName>
        <fullName evidence="2">[histone H3]-lysine(4) N-trimethyltransferase</fullName>
        <ecNumber evidence="2">2.1.1.354</ecNumber>
    </recommendedName>
</protein>
<dbReference type="AlphaFoldDB" id="A0A2K2CWV8"/>
<feature type="region of interest" description="Disordered" evidence="11">
    <location>
        <begin position="190"/>
        <end position="286"/>
    </location>
</feature>
<evidence type="ECO:0000256" key="2">
    <source>
        <dbReference type="ARBA" id="ARBA00012182"/>
    </source>
</evidence>
<dbReference type="EnsemblPlants" id="PNT66512">
    <property type="protein sequence ID" value="PNT66512"/>
    <property type="gene ID" value="BRADI_3g13435v3"/>
</dbReference>
<dbReference type="InterPro" id="IPR044570">
    <property type="entry name" value="Set1-like"/>
</dbReference>
<dbReference type="STRING" id="15368.A0A2K2CWV8"/>
<keyword evidence="5" id="KW-0949">S-adenosyl-L-methionine</keyword>
<dbReference type="InterPro" id="IPR001214">
    <property type="entry name" value="SET_dom"/>
</dbReference>
<evidence type="ECO:0000256" key="3">
    <source>
        <dbReference type="ARBA" id="ARBA00022603"/>
    </source>
</evidence>
<evidence type="ECO:0000256" key="7">
    <source>
        <dbReference type="ARBA" id="ARBA00023242"/>
    </source>
</evidence>
<dbReference type="SUPFAM" id="SSF82199">
    <property type="entry name" value="SET domain"/>
    <property type="match status" value="1"/>
</dbReference>
<feature type="domain" description="SET" evidence="12">
    <location>
        <begin position="395"/>
        <end position="511"/>
    </location>
</feature>
<comment type="catalytic activity">
    <reaction evidence="9">
        <text>N(6)-methyl-L-lysyl(4)-[histone H3] + S-adenosyl-L-methionine = N(6),N(6)-dimethyl-L-lysyl(4)-[histone H3] + S-adenosyl-L-homocysteine + H(+)</text>
        <dbReference type="Rhea" id="RHEA:60268"/>
        <dbReference type="Rhea" id="RHEA-COMP:15540"/>
        <dbReference type="Rhea" id="RHEA-COMP:15543"/>
        <dbReference type="ChEBI" id="CHEBI:15378"/>
        <dbReference type="ChEBI" id="CHEBI:57856"/>
        <dbReference type="ChEBI" id="CHEBI:59789"/>
        <dbReference type="ChEBI" id="CHEBI:61929"/>
        <dbReference type="ChEBI" id="CHEBI:61976"/>
    </reaction>
</comment>
<evidence type="ECO:0000256" key="10">
    <source>
        <dbReference type="ARBA" id="ARBA00049129"/>
    </source>
</evidence>
<dbReference type="EnsemblPlants" id="PNT66511">
    <property type="protein sequence ID" value="PNT66511"/>
    <property type="gene ID" value="BRADI_3g13435v3"/>
</dbReference>
<dbReference type="PANTHER" id="PTHR45814:SF2">
    <property type="entry name" value="HISTONE-LYSINE N-METHYLTRANSFERASE SETD1"/>
    <property type="match status" value="1"/>
</dbReference>
<dbReference type="OrthoDB" id="668532at2759"/>
<dbReference type="GO" id="GO:0042800">
    <property type="term" value="F:histone H3K4 methyltransferase activity"/>
    <property type="evidence" value="ECO:0000318"/>
    <property type="project" value="GO_Central"/>
</dbReference>
<sequence length="533" mass="60325">LPPLGIFLYFCSRSPLRFLFLLADRSIHGCVWFLLPQDGASAAPEFSSTGSSAPFPASAAPSRMPNAGLPRREMEASCSIIAHELHAAAKKSLFHHFQQAVVEEIMKILCPQHVANASQEPADPISESMIRRQHVSKLTTNEAVIPDATEDNLPYLALVWPDGNHVSLKKLPNYLSVQIKDFLDNSAPVASTQKASMSEEHFSSSDGMRESRPHHKKQRNLIDQESPTNADAFPTSPLKRRKFGDMSSQAPSEPNHPKGKHPIDQASPSNADTLPKRPLKNEKRTRLNMDLINTKKEKRMSYDRKKKMFLTSCRSNGSARTSIDGLQWRESSRKATQEEKDRVRGWKATKQSLSIITKRNLEVEARASRARVRNMLARFECPQLVNYIQMKARRKKLRVERSKIHELGVMAVTDIMKGELIVEYIGERMPKWVADLRGLRYEKAGKGDYFFKIDAGLVIDATLRGGIARYINHSCEPNCETRVILSNGQRRIFIYANQKIKAGTELTYDYKFPFEENKIPCSCGSKRCRKSMN</sequence>
<dbReference type="InParanoid" id="A0A2K2CWV8"/>
<dbReference type="GO" id="GO:0048188">
    <property type="term" value="C:Set1C/COMPASS complex"/>
    <property type="evidence" value="ECO:0000318"/>
    <property type="project" value="GO_Central"/>
</dbReference>
<organism evidence="14">
    <name type="scientific">Brachypodium distachyon</name>
    <name type="common">Purple false brome</name>
    <name type="synonym">Trachynia distachya</name>
    <dbReference type="NCBI Taxonomy" id="15368"/>
    <lineage>
        <taxon>Eukaryota</taxon>
        <taxon>Viridiplantae</taxon>
        <taxon>Streptophyta</taxon>
        <taxon>Embryophyta</taxon>
        <taxon>Tracheophyta</taxon>
        <taxon>Spermatophyta</taxon>
        <taxon>Magnoliopsida</taxon>
        <taxon>Liliopsida</taxon>
        <taxon>Poales</taxon>
        <taxon>Poaceae</taxon>
        <taxon>BOP clade</taxon>
        <taxon>Pooideae</taxon>
        <taxon>Stipodae</taxon>
        <taxon>Brachypodieae</taxon>
        <taxon>Brachypodium</taxon>
    </lineage>
</organism>
<reference evidence="14" key="2">
    <citation type="submission" date="2017-06" db="EMBL/GenBank/DDBJ databases">
        <title>WGS assembly of Brachypodium distachyon.</title>
        <authorList>
            <consortium name="The International Brachypodium Initiative"/>
            <person name="Lucas S."/>
            <person name="Harmon-Smith M."/>
            <person name="Lail K."/>
            <person name="Tice H."/>
            <person name="Grimwood J."/>
            <person name="Bruce D."/>
            <person name="Barry K."/>
            <person name="Shu S."/>
            <person name="Lindquist E."/>
            <person name="Wang M."/>
            <person name="Pitluck S."/>
            <person name="Vogel J.P."/>
            <person name="Garvin D.F."/>
            <person name="Mockler T.C."/>
            <person name="Schmutz J."/>
            <person name="Rokhsar D."/>
            <person name="Bevan M.W."/>
        </authorList>
    </citation>
    <scope>NUCLEOTIDE SEQUENCE</scope>
    <source>
        <strain evidence="14">Bd21</strain>
    </source>
</reference>
<dbReference type="Gene3D" id="2.170.270.10">
    <property type="entry name" value="SET domain"/>
    <property type="match status" value="1"/>
</dbReference>
<evidence type="ECO:0000256" key="11">
    <source>
        <dbReference type="SAM" id="MobiDB-lite"/>
    </source>
</evidence>
<feature type="region of interest" description="Disordered" evidence="11">
    <location>
        <begin position="45"/>
        <end position="68"/>
    </location>
</feature>
<evidence type="ECO:0000313" key="15">
    <source>
        <dbReference type="EnsemblPlants" id="PNT66511"/>
    </source>
</evidence>
<dbReference type="GO" id="GO:0140999">
    <property type="term" value="F:histone H3K4 trimethyltransferase activity"/>
    <property type="evidence" value="ECO:0007669"/>
    <property type="project" value="UniProtKB-EC"/>
</dbReference>
<proteinExistence type="predicted"/>